<gene>
    <name evidence="9" type="ORF">WJX72_001933</name>
</gene>
<dbReference type="EMBL" id="JALJOR010000007">
    <property type="protein sequence ID" value="KAK9814185.1"/>
    <property type="molecule type" value="Genomic_DNA"/>
</dbReference>
<feature type="region of interest" description="Disordered" evidence="7">
    <location>
        <begin position="548"/>
        <end position="594"/>
    </location>
</feature>
<evidence type="ECO:0000256" key="5">
    <source>
        <dbReference type="PROSITE-ProRule" id="PRU10141"/>
    </source>
</evidence>
<protein>
    <recommendedName>
        <fullName evidence="8">Protein kinase domain-containing protein</fullName>
    </recommendedName>
</protein>
<keyword evidence="3" id="KW-0418">Kinase</keyword>
<dbReference type="GO" id="GO:0004672">
    <property type="term" value="F:protein kinase activity"/>
    <property type="evidence" value="ECO:0007669"/>
    <property type="project" value="InterPro"/>
</dbReference>
<keyword evidence="4 5" id="KW-0067">ATP-binding</keyword>
<dbReference type="InterPro" id="IPR008271">
    <property type="entry name" value="Ser/Thr_kinase_AS"/>
</dbReference>
<feature type="region of interest" description="Disordered" evidence="7">
    <location>
        <begin position="366"/>
        <end position="408"/>
    </location>
</feature>
<dbReference type="AlphaFoldDB" id="A0AAW1PWN3"/>
<dbReference type="SUPFAM" id="SSF81698">
    <property type="entry name" value="FF domain"/>
    <property type="match status" value="3"/>
</dbReference>
<feature type="coiled-coil region" evidence="6">
    <location>
        <begin position="914"/>
        <end position="955"/>
    </location>
</feature>
<dbReference type="PROSITE" id="PS00107">
    <property type="entry name" value="PROTEIN_KINASE_ATP"/>
    <property type="match status" value="1"/>
</dbReference>
<dbReference type="PANTHER" id="PTHR46699">
    <property type="entry name" value="SERINE/THREONINE-PROTEIN KINASE STN8, CHLOROPLASTIC-RELATED"/>
    <property type="match status" value="1"/>
</dbReference>
<dbReference type="SUPFAM" id="SSF56112">
    <property type="entry name" value="Protein kinase-like (PK-like)"/>
    <property type="match status" value="1"/>
</dbReference>
<feature type="binding site" evidence="5">
    <location>
        <position position="47"/>
    </location>
    <ligand>
        <name>ATP</name>
        <dbReference type="ChEBI" id="CHEBI:30616"/>
    </ligand>
</feature>
<evidence type="ECO:0000313" key="10">
    <source>
        <dbReference type="Proteomes" id="UP001489004"/>
    </source>
</evidence>
<dbReference type="InterPro" id="IPR017441">
    <property type="entry name" value="Protein_kinase_ATP_BS"/>
</dbReference>
<name>A0AAW1PWN3_9CHLO</name>
<proteinExistence type="predicted"/>
<dbReference type="InterPro" id="IPR011009">
    <property type="entry name" value="Kinase-like_dom_sf"/>
</dbReference>
<keyword evidence="10" id="KW-1185">Reference proteome</keyword>
<feature type="compositionally biased region" description="Gly residues" evidence="7">
    <location>
        <begin position="567"/>
        <end position="579"/>
    </location>
</feature>
<feature type="compositionally biased region" description="Low complexity" evidence="7">
    <location>
        <begin position="387"/>
        <end position="401"/>
    </location>
</feature>
<dbReference type="Pfam" id="PF01846">
    <property type="entry name" value="FF"/>
    <property type="match status" value="3"/>
</dbReference>
<feature type="compositionally biased region" description="Low complexity" evidence="7">
    <location>
        <begin position="555"/>
        <end position="566"/>
    </location>
</feature>
<dbReference type="Gene3D" id="1.10.10.440">
    <property type="entry name" value="FF domain"/>
    <property type="match status" value="3"/>
</dbReference>
<dbReference type="InterPro" id="IPR036517">
    <property type="entry name" value="FF_domain_sf"/>
</dbReference>
<feature type="domain" description="Protein kinase" evidence="8">
    <location>
        <begin position="16"/>
        <end position="346"/>
    </location>
</feature>
<feature type="compositionally biased region" description="Polar residues" evidence="7">
    <location>
        <begin position="585"/>
        <end position="594"/>
    </location>
</feature>
<dbReference type="GO" id="GO:0005524">
    <property type="term" value="F:ATP binding"/>
    <property type="evidence" value="ECO:0007669"/>
    <property type="project" value="UniProtKB-UniRule"/>
</dbReference>
<dbReference type="Pfam" id="PF00069">
    <property type="entry name" value="Pkinase"/>
    <property type="match status" value="1"/>
</dbReference>
<dbReference type="Gene3D" id="3.30.200.20">
    <property type="entry name" value="Phosphorylase Kinase, domain 1"/>
    <property type="match status" value="1"/>
</dbReference>
<sequence>MGELQNKGKRHSAYQITVKRSLGEGSFGQVFEGTLDAGGGVGRVVLKRVKTRVEGAAEMGYMEHLLNVYAQRAAKGSVADFMGYVDVSEDEATRNLTPGTWLMWRYEGNRTLAYYLKRRDCLEAIAQDMGIRPEAVCATVLLQLCEGLNALHQAGLVHRDVKPLNIIFAERERRFKLIDLGACADLRTGTNYIPDESILDANYCPPEQYCMPTDSPHLSRTLKPLALAMSPLLWVRHKPDRFDSYSTGLVLMQLAVPKLRTSSGLKNFNSALKRYNYDLYKWRDAERLPARQTAVLDADDGAGWDLAESLLRPREVKVDDNGGVSFVSRGGAIRLPIGIALKHRFMKQAIKPGTEPAGEYRRATTFLSLRMPERSRSGSRSGGSGSGSRSSSAGTSSGGTSNIRDESSGLANTATGAFGRAFGLFQSAKSKLFDLESKIQRQAAAVEIQTNRVQVLQRKAQQGEVSQTELRKTESALGKMQSRLGSLTDEFASTASTANRVFGNIMGRKKEAEASNTEEVKAEIVAAASKGRPAVAKWAWPKLDFGSRAKGEAGTSGSSSQPAGSSSRGGGFSNQGRGSGVERVQASQSGTGSMTAGKVATDAVYAGLKLTGLALNVASDLAAALRKDAEKALQSTEGAVVVKQASKAQSLAFMEMLRTAQPPMTGATQWMQASKAQSLAFMEMLRTAQPAVTGATQWTALALELEDDPRFQAVPMDRRREMFDSYQAAVRKVESQAQLRAIGGFKALLTEARLSSTDAWEAIEMQLSDDPRWAALSSAAERERLWYEHALRLKSAEDAAEAKLGAENTFRLLLEEVSPPLTAASSWALVKRQIWSDPRYRALTERRRREIFEEFHEVLVEVEEYNRSVSSFDEEDEPAFTAPPTAGVVLPIAGAGAANGARAVGEDPVEDEAMRTLRSEQSRLKEEYELMEAKLREMEGRLRMKEAVLSSLEEENLENPPVLVQDETGSLVFKFVSRDGREIEVSKNGSGMTSKVVKSEG</sequence>
<evidence type="ECO:0000256" key="3">
    <source>
        <dbReference type="ARBA" id="ARBA00022777"/>
    </source>
</evidence>
<keyword evidence="6" id="KW-0175">Coiled coil</keyword>
<dbReference type="InterPro" id="IPR002713">
    <property type="entry name" value="FF_domain"/>
</dbReference>
<evidence type="ECO:0000259" key="8">
    <source>
        <dbReference type="PROSITE" id="PS50011"/>
    </source>
</evidence>
<accession>A0AAW1PWN3</accession>
<dbReference type="PROSITE" id="PS00108">
    <property type="entry name" value="PROTEIN_KINASE_ST"/>
    <property type="match status" value="1"/>
</dbReference>
<evidence type="ECO:0000256" key="7">
    <source>
        <dbReference type="SAM" id="MobiDB-lite"/>
    </source>
</evidence>
<evidence type="ECO:0000256" key="6">
    <source>
        <dbReference type="SAM" id="Coils"/>
    </source>
</evidence>
<dbReference type="PANTHER" id="PTHR46699:SF4">
    <property type="entry name" value="SERINE_THREONINE-PROTEIN KINASE STN7, CHLOROPLASTIC"/>
    <property type="match status" value="1"/>
</dbReference>
<keyword evidence="2 5" id="KW-0547">Nucleotide-binding</keyword>
<reference evidence="9 10" key="1">
    <citation type="journal article" date="2024" name="Nat. Commun.">
        <title>Phylogenomics reveals the evolutionary origins of lichenization in chlorophyte algae.</title>
        <authorList>
            <person name="Puginier C."/>
            <person name="Libourel C."/>
            <person name="Otte J."/>
            <person name="Skaloud P."/>
            <person name="Haon M."/>
            <person name="Grisel S."/>
            <person name="Petersen M."/>
            <person name="Berrin J.G."/>
            <person name="Delaux P.M."/>
            <person name="Dal Grande F."/>
            <person name="Keller J."/>
        </authorList>
    </citation>
    <scope>NUCLEOTIDE SEQUENCE [LARGE SCALE GENOMIC DNA]</scope>
    <source>
        <strain evidence="9 10">SAG 2043</strain>
    </source>
</reference>
<dbReference type="SMART" id="SM00220">
    <property type="entry name" value="S_TKc"/>
    <property type="match status" value="1"/>
</dbReference>
<evidence type="ECO:0000256" key="4">
    <source>
        <dbReference type="ARBA" id="ARBA00022840"/>
    </source>
</evidence>
<dbReference type="SMART" id="SM00441">
    <property type="entry name" value="FF"/>
    <property type="match status" value="3"/>
</dbReference>
<evidence type="ECO:0000256" key="2">
    <source>
        <dbReference type="ARBA" id="ARBA00022741"/>
    </source>
</evidence>
<organism evidence="9 10">
    <name type="scientific">[Myrmecia] bisecta</name>
    <dbReference type="NCBI Taxonomy" id="41462"/>
    <lineage>
        <taxon>Eukaryota</taxon>
        <taxon>Viridiplantae</taxon>
        <taxon>Chlorophyta</taxon>
        <taxon>core chlorophytes</taxon>
        <taxon>Trebouxiophyceae</taxon>
        <taxon>Trebouxiales</taxon>
        <taxon>Trebouxiaceae</taxon>
        <taxon>Myrmecia</taxon>
    </lineage>
</organism>
<evidence type="ECO:0000256" key="1">
    <source>
        <dbReference type="ARBA" id="ARBA00022679"/>
    </source>
</evidence>
<keyword evidence="1" id="KW-0808">Transferase</keyword>
<dbReference type="Proteomes" id="UP001489004">
    <property type="component" value="Unassembled WGS sequence"/>
</dbReference>
<comment type="caution">
    <text evidence="9">The sequence shown here is derived from an EMBL/GenBank/DDBJ whole genome shotgun (WGS) entry which is preliminary data.</text>
</comment>
<evidence type="ECO:0000313" key="9">
    <source>
        <dbReference type="EMBL" id="KAK9814185.1"/>
    </source>
</evidence>
<dbReference type="InterPro" id="IPR000719">
    <property type="entry name" value="Prot_kinase_dom"/>
</dbReference>
<dbReference type="PROSITE" id="PS50011">
    <property type="entry name" value="PROTEIN_KINASE_DOM"/>
    <property type="match status" value="1"/>
</dbReference>
<dbReference type="Gene3D" id="1.10.510.10">
    <property type="entry name" value="Transferase(Phosphotransferase) domain 1"/>
    <property type="match status" value="1"/>
</dbReference>